<dbReference type="OrthoDB" id="2471827at2"/>
<dbReference type="AlphaFoldDB" id="A0A177ZKF4"/>
<proteinExistence type="predicted"/>
<dbReference type="SUPFAM" id="SSF81301">
    <property type="entry name" value="Nucleotidyltransferase"/>
    <property type="match status" value="1"/>
</dbReference>
<dbReference type="EMBL" id="LDJR01000056">
    <property type="protein sequence ID" value="OAK68457.1"/>
    <property type="molecule type" value="Genomic_DNA"/>
</dbReference>
<evidence type="ECO:0000313" key="2">
    <source>
        <dbReference type="EMBL" id="OAK68457.1"/>
    </source>
</evidence>
<dbReference type="PATRIC" id="fig|217031.6.peg.3299"/>
<comment type="caution">
    <text evidence="2">The sequence shown here is derived from an EMBL/GenBank/DDBJ whole genome shotgun (WGS) entry which is preliminary data.</text>
</comment>
<dbReference type="Proteomes" id="UP000077881">
    <property type="component" value="Unassembled WGS sequence"/>
</dbReference>
<evidence type="ECO:0000259" key="1">
    <source>
        <dbReference type="Pfam" id="PF01909"/>
    </source>
</evidence>
<dbReference type="InterPro" id="IPR043519">
    <property type="entry name" value="NT_sf"/>
</dbReference>
<sequence>MEKGRLINKSGELLQVAREFIKDKELICAYVGGSVGRGEADRYSDIDLTVFTQNEIATKKADILYKGEIIQLETLHISELPNKEMIEVSPWEFRFLLEVTILKDEEGKLDKLIKWTTDYFHSKNGRKKMIAQASQIVRERITSASDCLKQQHYYSATIAAMGAWTEAGFLYLFCHDDSLANERMLPGIQRLEVYHKFKRVAPFQLNVNVLEVQHIISRFRKYLRNKGYSQNGVFEIHDILCERKIQRLSNKKEKLNLLYQMYGEALWLYFQTSEGLSFEKYLEELPNELQHDLSQIGFIPLEEKDVLEICRLSEVLLSLSH</sequence>
<dbReference type="CDD" id="cd05403">
    <property type="entry name" value="NT_KNTase_like"/>
    <property type="match status" value="1"/>
</dbReference>
<organism evidence="2 3">
    <name type="scientific">Lederbergia galactosidilytica</name>
    <dbReference type="NCBI Taxonomy" id="217031"/>
    <lineage>
        <taxon>Bacteria</taxon>
        <taxon>Bacillati</taxon>
        <taxon>Bacillota</taxon>
        <taxon>Bacilli</taxon>
        <taxon>Bacillales</taxon>
        <taxon>Bacillaceae</taxon>
        <taxon>Lederbergia</taxon>
    </lineage>
</organism>
<dbReference type="InterPro" id="IPR002934">
    <property type="entry name" value="Polymerase_NTP_transf_dom"/>
</dbReference>
<feature type="domain" description="Polymerase nucleotidyl transferase" evidence="1">
    <location>
        <begin position="18"/>
        <end position="62"/>
    </location>
</feature>
<accession>A0A177ZKF4</accession>
<protein>
    <recommendedName>
        <fullName evidence="1">Polymerase nucleotidyl transferase domain-containing protein</fullName>
    </recommendedName>
</protein>
<evidence type="ECO:0000313" key="3">
    <source>
        <dbReference type="Proteomes" id="UP000077881"/>
    </source>
</evidence>
<keyword evidence="3" id="KW-1185">Reference proteome</keyword>
<name>A0A177ZKF4_9BACI</name>
<dbReference type="STRING" id="217031.ABB05_15325"/>
<gene>
    <name evidence="2" type="ORF">ABB05_15325</name>
</gene>
<dbReference type="RefSeq" id="WP_057988018.1">
    <property type="nucleotide sequence ID" value="NZ_LDJR01000056.1"/>
</dbReference>
<dbReference type="Gene3D" id="3.30.460.10">
    <property type="entry name" value="Beta Polymerase, domain 2"/>
    <property type="match status" value="1"/>
</dbReference>
<reference evidence="2 3" key="1">
    <citation type="submission" date="2015-05" db="EMBL/GenBank/DDBJ databases">
        <title>Comparison of genome.</title>
        <authorList>
            <person name="Zheng Z."/>
            <person name="Sun M."/>
        </authorList>
    </citation>
    <scope>NUCLEOTIDE SEQUENCE [LARGE SCALE GENOMIC DNA]</scope>
    <source>
        <strain evidence="2 3">G25-74</strain>
    </source>
</reference>
<dbReference type="Pfam" id="PF01909">
    <property type="entry name" value="NTP_transf_2"/>
    <property type="match status" value="1"/>
</dbReference>
<dbReference type="GO" id="GO:0016779">
    <property type="term" value="F:nucleotidyltransferase activity"/>
    <property type="evidence" value="ECO:0007669"/>
    <property type="project" value="InterPro"/>
</dbReference>